<feature type="region of interest" description="Disordered" evidence="1">
    <location>
        <begin position="1"/>
        <end position="112"/>
    </location>
</feature>
<dbReference type="GO" id="GO:0042162">
    <property type="term" value="F:telomeric DNA binding"/>
    <property type="evidence" value="ECO:0007669"/>
    <property type="project" value="TreeGrafter"/>
</dbReference>
<protein>
    <recommendedName>
        <fullName evidence="2">PIN domain-containing protein</fullName>
    </recommendedName>
</protein>
<dbReference type="GO" id="GO:0005697">
    <property type="term" value="C:telomerase holoenzyme complex"/>
    <property type="evidence" value="ECO:0007669"/>
    <property type="project" value="TreeGrafter"/>
</dbReference>
<dbReference type="AlphaFoldDB" id="A0A139AXT8"/>
<gene>
    <name evidence="3" type="ORF">M427DRAFT_130294</name>
</gene>
<feature type="region of interest" description="Disordered" evidence="1">
    <location>
        <begin position="223"/>
        <end position="257"/>
    </location>
</feature>
<evidence type="ECO:0000313" key="3">
    <source>
        <dbReference type="EMBL" id="KXS21517.1"/>
    </source>
</evidence>
<dbReference type="Gene3D" id="3.40.50.1010">
    <property type="entry name" value="5'-nuclease"/>
    <property type="match status" value="1"/>
</dbReference>
<feature type="compositionally biased region" description="Basic and acidic residues" evidence="1">
    <location>
        <begin position="36"/>
        <end position="52"/>
    </location>
</feature>
<name>A0A139AXT8_GONPJ</name>
<evidence type="ECO:0000313" key="4">
    <source>
        <dbReference type="Proteomes" id="UP000070544"/>
    </source>
</evidence>
<dbReference type="GO" id="GO:0070034">
    <property type="term" value="F:telomerase RNA binding"/>
    <property type="evidence" value="ECO:0007669"/>
    <property type="project" value="TreeGrafter"/>
</dbReference>
<dbReference type="CDD" id="cd09880">
    <property type="entry name" value="PIN_Smg5-6-like"/>
    <property type="match status" value="1"/>
</dbReference>
<dbReference type="GO" id="GO:0004540">
    <property type="term" value="F:RNA nuclease activity"/>
    <property type="evidence" value="ECO:0007669"/>
    <property type="project" value="UniProtKB-ARBA"/>
</dbReference>
<sequence>MSRHDEGDGYSVPILKPGQSGQQQQQQISQQYGSQRRQDAGRGERYSGDRQNHNFNNYNNYNNYTYRRGSPEDGDGPPTRNSTRRNHRDSPHRGQRGGGSGGSVDAQARQPRNQHFEEQIVAPQPIAPAPVDPRRRASIVTTLVVGVTPRDLSWHQLGEDADWAEGGSGSMSPPETPSSPALPPTTAVAPGRAQRTDRERLHRHMKTIYREICDIERELSQSKLARQSPVEDDFAPTGPKTIMARTSDSDLSLSTSSLSDRSNATLERVNRRLRLLTLYLTFLKLDPQLAIRGKHGGHVPHGQREVVDSGAEGQGPDPPPAGQSRLQKVGYDVEVRLWKHAMYPVVETYRTSYASTRGPLEDSSEALPPASPLSAVAVDPDLRAALLEFLAQCDNVYRYVVGLVARSEKDARAGRPVSAWDEVVVGFYARCCGYLGDVARYRWSSVGGTAEDWERSKVMYELAARLQPALGVRFNHLAITCISAPVELAPGQGLVHPPPGHLISHPLAPLYHFLRAQCSPRPYDCREALLVLFEHNRLKWDQIKGCLRGRKGRVRTAGKEEMEVSLTRSVGIIHTKTRMEEFQRAIRDWTFLLRRYLSQPHLEGQADAWLHFACVSVALQHTIWKSYWASPVDEAGKREYDPKLDGAMRIFVLVFWEVIKAWLVRAEHADLADPENDLLLLSFEVCLLWMVTLTKEEWDQGYDPLMRLRAMSDDQGGTVAARIFPASAKALNVLLDKLRQRDPGFDFDAVPGLDADLGNSSAPIHLPGRALPEDVDLRGFEPLTRTHGPHFVKRGALKDHINPTNWVSSAMESGSADTSQFGSGWRLTENEDESIKWARRQRVVLLGRELSRLTPFITYYPGRKRFGSRVPEVQGIPPDLDGSESWWAVCVSEKTMAGWENRMLPCTVDLESARRAVNATGAQQLAKSPLSRMAMSRQGDTTTSEGSDAEPRDPQPGQNRRKPKQNVAKPVAPPVFDAPAASGEDDEDVVVDYASFVGAGPEDERVLGLRVERDRLAKLTGGVMPSYPSSAGRGGYHAPGRYPEGSSGSSGGTRRVTLLPPKPGRTCIIFDTNCYLHNLDSVRKVVGSCKWLVIAPLIVAAELSGLSKDLADAKPAVDFIKSALTKSGFSAGRLRLQTSKGSFLPGWESVGLAEERTVGAGGRRLNNDDVILELCIWWASRSTKSPPGGSEQGGFAPVLLVTEDRNLRVKARTRDISAVDLVELEQVL</sequence>
<dbReference type="SMART" id="SM00670">
    <property type="entry name" value="PINc"/>
    <property type="match status" value="1"/>
</dbReference>
<feature type="region of interest" description="Disordered" evidence="1">
    <location>
        <begin position="921"/>
        <end position="984"/>
    </location>
</feature>
<feature type="domain" description="PIN" evidence="2">
    <location>
        <begin position="1066"/>
        <end position="1209"/>
    </location>
</feature>
<feature type="region of interest" description="Disordered" evidence="1">
    <location>
        <begin position="1022"/>
        <end position="1054"/>
    </location>
</feature>
<feature type="region of interest" description="Disordered" evidence="1">
    <location>
        <begin position="293"/>
        <end position="326"/>
    </location>
</feature>
<accession>A0A139AXT8</accession>
<dbReference type="Pfam" id="PF13638">
    <property type="entry name" value="PIN_4"/>
    <property type="match status" value="1"/>
</dbReference>
<dbReference type="InterPro" id="IPR018834">
    <property type="entry name" value="DNA/RNA-bd_Est1-type"/>
</dbReference>
<feature type="compositionally biased region" description="Low complexity" evidence="1">
    <location>
        <begin position="18"/>
        <end position="35"/>
    </location>
</feature>
<feature type="compositionally biased region" description="Low complexity" evidence="1">
    <location>
        <begin position="967"/>
        <end position="981"/>
    </location>
</feature>
<dbReference type="EMBL" id="KQ965732">
    <property type="protein sequence ID" value="KXS21517.1"/>
    <property type="molecule type" value="Genomic_DNA"/>
</dbReference>
<dbReference type="Pfam" id="PF10373">
    <property type="entry name" value="EST1_DNA_bind"/>
    <property type="match status" value="1"/>
</dbReference>
<feature type="region of interest" description="Disordered" evidence="1">
    <location>
        <begin position="161"/>
        <end position="200"/>
    </location>
</feature>
<dbReference type="Proteomes" id="UP000070544">
    <property type="component" value="Unassembled WGS sequence"/>
</dbReference>
<proteinExistence type="predicted"/>
<feature type="compositionally biased region" description="Pro residues" evidence="1">
    <location>
        <begin position="174"/>
        <end position="183"/>
    </location>
</feature>
<dbReference type="GO" id="GO:0000184">
    <property type="term" value="P:nuclear-transcribed mRNA catabolic process, nonsense-mediated decay"/>
    <property type="evidence" value="ECO:0007669"/>
    <property type="project" value="TreeGrafter"/>
</dbReference>
<dbReference type="PANTHER" id="PTHR15696:SF0">
    <property type="entry name" value="TELOMERASE-BINDING PROTEIN EST1A"/>
    <property type="match status" value="1"/>
</dbReference>
<keyword evidence="4" id="KW-1185">Reference proteome</keyword>
<dbReference type="SUPFAM" id="SSF88723">
    <property type="entry name" value="PIN domain-like"/>
    <property type="match status" value="1"/>
</dbReference>
<dbReference type="Gene3D" id="1.25.40.10">
    <property type="entry name" value="Tetratricopeptide repeat domain"/>
    <property type="match status" value="1"/>
</dbReference>
<reference evidence="3 4" key="1">
    <citation type="journal article" date="2015" name="Genome Biol. Evol.">
        <title>Phylogenomic analyses indicate that early fungi evolved digesting cell walls of algal ancestors of land plants.</title>
        <authorList>
            <person name="Chang Y."/>
            <person name="Wang S."/>
            <person name="Sekimoto S."/>
            <person name="Aerts A.L."/>
            <person name="Choi C."/>
            <person name="Clum A."/>
            <person name="LaButti K.M."/>
            <person name="Lindquist E.A."/>
            <person name="Yee Ngan C."/>
            <person name="Ohm R.A."/>
            <person name="Salamov A.A."/>
            <person name="Grigoriev I.V."/>
            <person name="Spatafora J.W."/>
            <person name="Berbee M.L."/>
        </authorList>
    </citation>
    <scope>NUCLEOTIDE SEQUENCE [LARGE SCALE GENOMIC DNA]</scope>
    <source>
        <strain evidence="3 4">JEL478</strain>
    </source>
</reference>
<dbReference type="STRING" id="1344416.A0A139AXT8"/>
<dbReference type="InterPro" id="IPR029060">
    <property type="entry name" value="PIN-like_dom_sf"/>
</dbReference>
<dbReference type="InterPro" id="IPR011990">
    <property type="entry name" value="TPR-like_helical_dom_sf"/>
</dbReference>
<organism evidence="3 4">
    <name type="scientific">Gonapodya prolifera (strain JEL478)</name>
    <name type="common">Monoblepharis prolifera</name>
    <dbReference type="NCBI Taxonomy" id="1344416"/>
    <lineage>
        <taxon>Eukaryota</taxon>
        <taxon>Fungi</taxon>
        <taxon>Fungi incertae sedis</taxon>
        <taxon>Chytridiomycota</taxon>
        <taxon>Chytridiomycota incertae sedis</taxon>
        <taxon>Monoblepharidomycetes</taxon>
        <taxon>Monoblepharidales</taxon>
        <taxon>Gonapodyaceae</taxon>
        <taxon>Gonapodya</taxon>
    </lineage>
</organism>
<dbReference type="SUPFAM" id="SSF48452">
    <property type="entry name" value="TPR-like"/>
    <property type="match status" value="1"/>
</dbReference>
<evidence type="ECO:0000259" key="2">
    <source>
        <dbReference type="SMART" id="SM00670"/>
    </source>
</evidence>
<dbReference type="OrthoDB" id="2017974at2759"/>
<dbReference type="InterPro" id="IPR045153">
    <property type="entry name" value="Est1/Ebs1-like"/>
</dbReference>
<dbReference type="PANTHER" id="PTHR15696">
    <property type="entry name" value="SMG-7 SUPPRESSOR WITH MORPHOLOGICAL EFFECT ON GENITALIA PROTEIN 7"/>
    <property type="match status" value="1"/>
</dbReference>
<dbReference type="InterPro" id="IPR002716">
    <property type="entry name" value="PIN_dom"/>
</dbReference>
<feature type="compositionally biased region" description="Low complexity" evidence="1">
    <location>
        <begin position="245"/>
        <end position="257"/>
    </location>
</feature>
<feature type="compositionally biased region" description="Low complexity" evidence="1">
    <location>
        <begin position="53"/>
        <end position="66"/>
    </location>
</feature>
<evidence type="ECO:0000256" key="1">
    <source>
        <dbReference type="SAM" id="MobiDB-lite"/>
    </source>
</evidence>